<proteinExistence type="predicted"/>
<reference evidence="3" key="1">
    <citation type="submission" date="2024-07" db="EMBL/GenBank/DDBJ databases">
        <authorList>
            <person name="Yu S.T."/>
        </authorList>
    </citation>
    <scope>NUCLEOTIDE SEQUENCE</scope>
    <source>
        <strain evidence="3">R28</strain>
    </source>
</reference>
<name>A0AB39Q282_9ACTN</name>
<protein>
    <recommendedName>
        <fullName evidence="4">Integral membrane protein</fullName>
    </recommendedName>
</protein>
<feature type="compositionally biased region" description="Basic and acidic residues" evidence="1">
    <location>
        <begin position="1"/>
        <end position="11"/>
    </location>
</feature>
<sequence>MTQHVRDKEPETTLGASADIDMPGRDVTPRGGRLLELLGLTLVAGAGVLFVVRPEFYEAGAHIFATRAASLVH</sequence>
<feature type="region of interest" description="Disordered" evidence="1">
    <location>
        <begin position="1"/>
        <end position="25"/>
    </location>
</feature>
<dbReference type="EMBL" id="CP163439">
    <property type="protein sequence ID" value="XDQ36412.1"/>
    <property type="molecule type" value="Genomic_DNA"/>
</dbReference>
<dbReference type="AlphaFoldDB" id="A0AB39Q282"/>
<organism evidence="3">
    <name type="scientific">Streptomyces sp. R28</name>
    <dbReference type="NCBI Taxonomy" id="3238628"/>
    <lineage>
        <taxon>Bacteria</taxon>
        <taxon>Bacillati</taxon>
        <taxon>Actinomycetota</taxon>
        <taxon>Actinomycetes</taxon>
        <taxon>Kitasatosporales</taxon>
        <taxon>Streptomycetaceae</taxon>
        <taxon>Streptomyces</taxon>
    </lineage>
</organism>
<gene>
    <name evidence="3" type="ORF">AB5J49_25440</name>
</gene>
<accession>A0AB39Q282</accession>
<evidence type="ECO:0000256" key="1">
    <source>
        <dbReference type="SAM" id="MobiDB-lite"/>
    </source>
</evidence>
<evidence type="ECO:0000313" key="3">
    <source>
        <dbReference type="EMBL" id="XDQ36412.1"/>
    </source>
</evidence>
<dbReference type="RefSeq" id="WP_369170978.1">
    <property type="nucleotide sequence ID" value="NZ_CP163439.1"/>
</dbReference>
<keyword evidence="2" id="KW-1133">Transmembrane helix</keyword>
<keyword evidence="2" id="KW-0812">Transmembrane</keyword>
<feature type="transmembrane region" description="Helical" evidence="2">
    <location>
        <begin position="34"/>
        <end position="52"/>
    </location>
</feature>
<evidence type="ECO:0000256" key="2">
    <source>
        <dbReference type="SAM" id="Phobius"/>
    </source>
</evidence>
<evidence type="ECO:0008006" key="4">
    <source>
        <dbReference type="Google" id="ProtNLM"/>
    </source>
</evidence>
<keyword evidence="2" id="KW-0472">Membrane</keyword>